<dbReference type="OrthoDB" id="345021at2"/>
<reference evidence="3 4" key="2">
    <citation type="journal article" date="2010" name="Stand. Genomic Sci.">
        <title>Complete genome sequence of Desulfohalobium retbaense type strain (HR(100)).</title>
        <authorList>
            <person name="Spring S."/>
            <person name="Nolan M."/>
            <person name="Lapidus A."/>
            <person name="Glavina Del Rio T."/>
            <person name="Copeland A."/>
            <person name="Tice H."/>
            <person name="Cheng J.F."/>
            <person name="Lucas S."/>
            <person name="Land M."/>
            <person name="Chen F."/>
            <person name="Bruce D."/>
            <person name="Goodwin L."/>
            <person name="Pitluck S."/>
            <person name="Ivanova N."/>
            <person name="Mavromatis K."/>
            <person name="Mikhailova N."/>
            <person name="Pati A."/>
            <person name="Chen A."/>
            <person name="Palaniappan K."/>
            <person name="Hauser L."/>
            <person name="Chang Y.J."/>
            <person name="Jeffries C.D."/>
            <person name="Munk C."/>
            <person name="Kiss H."/>
            <person name="Chain P."/>
            <person name="Han C."/>
            <person name="Brettin T."/>
            <person name="Detter J.C."/>
            <person name="Schuler E."/>
            <person name="Goker M."/>
            <person name="Rohde M."/>
            <person name="Bristow J."/>
            <person name="Eisen J.A."/>
            <person name="Markowitz V."/>
            <person name="Hugenholtz P."/>
            <person name="Kyrpides N.C."/>
            <person name="Klenk H.P."/>
        </authorList>
    </citation>
    <scope>NUCLEOTIDE SEQUENCE [LARGE SCALE GENOMIC DNA]</scope>
    <source>
        <strain evidence="4">ATCC 49802 / DSM 20745 / S 6022</strain>
    </source>
</reference>
<name>D1CA20_SPHTD</name>
<proteinExistence type="predicted"/>
<reference evidence="4" key="1">
    <citation type="submission" date="2009-11" db="EMBL/GenBank/DDBJ databases">
        <title>The complete chromosome 2 of Sphaerobacter thermophilus DSM 20745.</title>
        <authorList>
            <person name="Lucas S."/>
            <person name="Copeland A."/>
            <person name="Lapidus A."/>
            <person name="Glavina del Rio T."/>
            <person name="Dalin E."/>
            <person name="Tice H."/>
            <person name="Bruce D."/>
            <person name="Goodwin L."/>
            <person name="Pitluck S."/>
            <person name="Kyrpides N."/>
            <person name="Mavromatis K."/>
            <person name="Ivanova N."/>
            <person name="Mikhailova N."/>
            <person name="LaButti K.M."/>
            <person name="Clum A."/>
            <person name="Sun H.I."/>
            <person name="Brettin T."/>
            <person name="Detter J.C."/>
            <person name="Han C."/>
            <person name="Larimer F."/>
            <person name="Land M."/>
            <person name="Hauser L."/>
            <person name="Markowitz V."/>
            <person name="Cheng J.F."/>
            <person name="Hugenholtz P."/>
            <person name="Woyke T."/>
            <person name="Wu D."/>
            <person name="Steenblock K."/>
            <person name="Schneider S."/>
            <person name="Pukall R."/>
            <person name="Goeker M."/>
            <person name="Klenk H.P."/>
            <person name="Eisen J.A."/>
        </authorList>
    </citation>
    <scope>NUCLEOTIDE SEQUENCE [LARGE SCALE GENOMIC DNA]</scope>
    <source>
        <strain evidence="4">ATCC 49802 / DSM 20745 / S 6022</strain>
    </source>
</reference>
<dbReference type="KEGG" id="sti:Sthe_3263"/>
<dbReference type="PROSITE" id="PS51257">
    <property type="entry name" value="PROKAR_LIPOPROTEIN"/>
    <property type="match status" value="1"/>
</dbReference>
<dbReference type="EMBL" id="CP001824">
    <property type="protein sequence ID" value="ACZ40663.1"/>
    <property type="molecule type" value="Genomic_DNA"/>
</dbReference>
<evidence type="ECO:0000259" key="2">
    <source>
        <dbReference type="Pfam" id="PF13473"/>
    </source>
</evidence>
<feature type="chain" id="PRO_5003021156" description="EfeO-type cupredoxin-like domain-containing protein" evidence="1">
    <location>
        <begin position="30"/>
        <end position="151"/>
    </location>
</feature>
<dbReference type="InterPro" id="IPR028096">
    <property type="entry name" value="EfeO_Cupredoxin"/>
</dbReference>
<dbReference type="SUPFAM" id="SSF49503">
    <property type="entry name" value="Cupredoxins"/>
    <property type="match status" value="1"/>
</dbReference>
<gene>
    <name evidence="3" type="ordered locus">Sthe_3263</name>
</gene>
<dbReference type="Gene3D" id="2.60.40.420">
    <property type="entry name" value="Cupredoxins - blue copper proteins"/>
    <property type="match status" value="1"/>
</dbReference>
<feature type="signal peptide" evidence="1">
    <location>
        <begin position="1"/>
        <end position="29"/>
    </location>
</feature>
<dbReference type="Pfam" id="PF13473">
    <property type="entry name" value="Cupredoxin_1"/>
    <property type="match status" value="1"/>
</dbReference>
<dbReference type="HOGENOM" id="CLU_1730241_0_0_0"/>
<dbReference type="Proteomes" id="UP000002027">
    <property type="component" value="Chromosome 2"/>
</dbReference>
<accession>D1CA20</accession>
<dbReference type="InParanoid" id="D1CA20"/>
<dbReference type="AlphaFoldDB" id="D1CA20"/>
<evidence type="ECO:0000313" key="4">
    <source>
        <dbReference type="Proteomes" id="UP000002027"/>
    </source>
</evidence>
<sequence length="151" mass="15697">MVIGSRPAARRVLLVVAVLLSALALAACAGGPETMPSDERVTPGPGNTFSITITDDAITPDNLSAAMGPITFEITNNGSRVHNLAVNYNGIHHQSPDIQPGETITWTIAGHTPSPVVFYSSVGNDRASGLEMNVWIATGKADAPFGHGEGH</sequence>
<dbReference type="RefSeq" id="WP_012873698.1">
    <property type="nucleotide sequence ID" value="NC_013524.1"/>
</dbReference>
<keyword evidence="1" id="KW-0732">Signal</keyword>
<protein>
    <recommendedName>
        <fullName evidence="2">EfeO-type cupredoxin-like domain-containing protein</fullName>
    </recommendedName>
</protein>
<feature type="domain" description="EfeO-type cupredoxin-like" evidence="2">
    <location>
        <begin position="46"/>
        <end position="112"/>
    </location>
</feature>
<dbReference type="InterPro" id="IPR008972">
    <property type="entry name" value="Cupredoxin"/>
</dbReference>
<evidence type="ECO:0000313" key="3">
    <source>
        <dbReference type="EMBL" id="ACZ40663.1"/>
    </source>
</evidence>
<evidence type="ECO:0000256" key="1">
    <source>
        <dbReference type="SAM" id="SignalP"/>
    </source>
</evidence>
<keyword evidence="4" id="KW-1185">Reference proteome</keyword>
<organism evidence="3 4">
    <name type="scientific">Sphaerobacter thermophilus (strain ATCC 49802 / DSM 20745 / KCCM 41009 / NCIMB 13125 / S 6022)</name>
    <dbReference type="NCBI Taxonomy" id="479434"/>
    <lineage>
        <taxon>Bacteria</taxon>
        <taxon>Pseudomonadati</taxon>
        <taxon>Thermomicrobiota</taxon>
        <taxon>Thermomicrobia</taxon>
        <taxon>Sphaerobacterales</taxon>
        <taxon>Sphaerobacterineae</taxon>
        <taxon>Sphaerobacteraceae</taxon>
        <taxon>Sphaerobacter</taxon>
    </lineage>
</organism>